<evidence type="ECO:0000313" key="1">
    <source>
        <dbReference type="EMBL" id="MQZ28874.1"/>
    </source>
</evidence>
<gene>
    <name evidence="1" type="ORF">F4T87_17950</name>
</gene>
<dbReference type="RefSeq" id="WP_000610755.1">
    <property type="nucleotide sequence ID" value="NZ_CAXNZP010000051.1"/>
</dbReference>
<accession>A0A646LX95</accession>
<comment type="caution">
    <text evidence="1">The sequence shown here is derived from an EMBL/GenBank/DDBJ whole genome shotgun (WGS) entry which is preliminary data.</text>
</comment>
<protein>
    <submittedName>
        <fullName evidence="1">Uncharacterized protein</fullName>
    </submittedName>
</protein>
<dbReference type="AlphaFoldDB" id="A0A646LX95"/>
<organism evidence="1">
    <name type="scientific">Acinetobacter baumannii</name>
    <dbReference type="NCBI Taxonomy" id="470"/>
    <lineage>
        <taxon>Bacteria</taxon>
        <taxon>Pseudomonadati</taxon>
        <taxon>Pseudomonadota</taxon>
        <taxon>Gammaproteobacteria</taxon>
        <taxon>Moraxellales</taxon>
        <taxon>Moraxellaceae</taxon>
        <taxon>Acinetobacter</taxon>
        <taxon>Acinetobacter calcoaceticus/baumannii complex</taxon>
    </lineage>
</organism>
<reference evidence="1" key="1">
    <citation type="submission" date="2019-09" db="EMBL/GenBank/DDBJ databases">
        <title>Distinct mechanisms of dissemination of NDM-1 metallo-beta-betalactamase in Acinetobacter species spp. in Argentina.</title>
        <authorList>
            <person name="Maria R.S."/>
            <person name="Adams M.D."/>
        </authorList>
    </citation>
    <scope>NUCLEOTIDE SEQUENCE</scope>
    <source>
        <strain evidence="1">AMA3</strain>
    </source>
</reference>
<name>A0A646LX95_ACIBA</name>
<sequence>MINSEFRLLCESLGFYTPKSIVVFLNQFEPYIRINERPVEYWLNGKKAQTDPIPEDIQQFFLSIQKLQLQIVERERKNLSEGRPCTFKYLFKDPIKMWHRHSELQGLPVNFLNQVVIRLGLKLDYYENNEFLNKEDY</sequence>
<proteinExistence type="predicted"/>
<dbReference type="EMBL" id="VYTF01000031">
    <property type="protein sequence ID" value="MQZ28874.1"/>
    <property type="molecule type" value="Genomic_DNA"/>
</dbReference>